<feature type="domain" description="Flavodoxin-like" evidence="8">
    <location>
        <begin position="3"/>
        <end position="143"/>
    </location>
</feature>
<name>A0A4R5NAS9_9LACO</name>
<dbReference type="PROSITE" id="PS50902">
    <property type="entry name" value="FLAVODOXIN_LIKE"/>
    <property type="match status" value="1"/>
</dbReference>
<evidence type="ECO:0000256" key="7">
    <source>
        <dbReference type="ARBA" id="ARBA00022982"/>
    </source>
</evidence>
<comment type="similarity">
    <text evidence="3">Belongs to the flavodoxin family.</text>
</comment>
<evidence type="ECO:0000259" key="8">
    <source>
        <dbReference type="PROSITE" id="PS50902"/>
    </source>
</evidence>
<reference evidence="9 10" key="1">
    <citation type="journal article" date="2019" name="Appl. Microbiol. Biotechnol.">
        <title>Uncovering carbohydrate metabolism through a genotype-phenotype association study of 56 lactic acid bacteria genomes.</title>
        <authorList>
            <person name="Buron-Moles G."/>
            <person name="Chailyan A."/>
            <person name="Dolejs I."/>
            <person name="Forster J."/>
            <person name="Miks M.H."/>
        </authorList>
    </citation>
    <scope>NUCLEOTIDE SEQUENCE [LARGE SCALE GENOMIC DNA]</scope>
    <source>
        <strain evidence="9 10">ATCC 700006</strain>
    </source>
</reference>
<dbReference type="InterPro" id="IPR008254">
    <property type="entry name" value="Flavodoxin/NO_synth"/>
</dbReference>
<protein>
    <recommendedName>
        <fullName evidence="8">Flavodoxin-like domain-containing protein</fullName>
    </recommendedName>
</protein>
<dbReference type="PANTHER" id="PTHR42809">
    <property type="entry name" value="FLAVODOXIN 2"/>
    <property type="match status" value="1"/>
</dbReference>
<keyword evidence="5" id="KW-0285">Flavoprotein</keyword>
<evidence type="ECO:0000313" key="10">
    <source>
        <dbReference type="Proteomes" id="UP000295681"/>
    </source>
</evidence>
<organism evidence="9 10">
    <name type="scientific">Leuconostoc fallax</name>
    <dbReference type="NCBI Taxonomy" id="1251"/>
    <lineage>
        <taxon>Bacteria</taxon>
        <taxon>Bacillati</taxon>
        <taxon>Bacillota</taxon>
        <taxon>Bacilli</taxon>
        <taxon>Lactobacillales</taxon>
        <taxon>Lactobacillaceae</taxon>
        <taxon>Leuconostoc</taxon>
    </lineage>
</organism>
<keyword evidence="7" id="KW-0249">Electron transport</keyword>
<keyword evidence="4" id="KW-0813">Transport</keyword>
<keyword evidence="10" id="KW-1185">Reference proteome</keyword>
<keyword evidence="6" id="KW-0288">FMN</keyword>
<comment type="cofactor">
    <cofactor evidence="1">
        <name>FMN</name>
        <dbReference type="ChEBI" id="CHEBI:58210"/>
    </cofactor>
</comment>
<evidence type="ECO:0000256" key="3">
    <source>
        <dbReference type="ARBA" id="ARBA00005267"/>
    </source>
</evidence>
<dbReference type="Gene3D" id="3.40.50.360">
    <property type="match status" value="1"/>
</dbReference>
<dbReference type="InterPro" id="IPR050619">
    <property type="entry name" value="Flavodoxin"/>
</dbReference>
<dbReference type="AlphaFoldDB" id="A0A4R5NAS9"/>
<dbReference type="RefSeq" id="WP_010008853.1">
    <property type="nucleotide sequence ID" value="NZ_JAGYGP010000001.1"/>
</dbReference>
<proteinExistence type="inferred from homology"/>
<dbReference type="STRING" id="907931.GCA_000165675_00343"/>
<comment type="caution">
    <text evidence="9">The sequence shown here is derived from an EMBL/GenBank/DDBJ whole genome shotgun (WGS) entry which is preliminary data.</text>
</comment>
<evidence type="ECO:0000256" key="1">
    <source>
        <dbReference type="ARBA" id="ARBA00001917"/>
    </source>
</evidence>
<dbReference type="Pfam" id="PF00258">
    <property type="entry name" value="Flavodoxin_1"/>
    <property type="match status" value="1"/>
</dbReference>
<evidence type="ECO:0000256" key="6">
    <source>
        <dbReference type="ARBA" id="ARBA00022643"/>
    </source>
</evidence>
<evidence type="ECO:0000256" key="4">
    <source>
        <dbReference type="ARBA" id="ARBA00022448"/>
    </source>
</evidence>
<accession>A0A4R5NAS9</accession>
<sequence>MNAIVVYATITGNNEAVADIIIDQLKSHDVMVTKSEISQTEVEDLQNQDIAVVVPYTYDNGSLPDEGLDFYDDLEFIDLSGTKYGVAGSGDLFYEDDYCVAVDKFDTALSNAKANKAAQNVKINLIPDKTDEAQLKKFVNDLLA</sequence>
<dbReference type="Proteomes" id="UP000295681">
    <property type="component" value="Unassembled WGS sequence"/>
</dbReference>
<dbReference type="GO" id="GO:0016651">
    <property type="term" value="F:oxidoreductase activity, acting on NAD(P)H"/>
    <property type="evidence" value="ECO:0007669"/>
    <property type="project" value="UniProtKB-ARBA"/>
</dbReference>
<evidence type="ECO:0000256" key="2">
    <source>
        <dbReference type="ARBA" id="ARBA00003297"/>
    </source>
</evidence>
<dbReference type="PANTHER" id="PTHR42809:SF1">
    <property type="entry name" value="FLAVODOXIN 1"/>
    <property type="match status" value="1"/>
</dbReference>
<dbReference type="EMBL" id="PUFI01000005">
    <property type="protein sequence ID" value="TDG69572.1"/>
    <property type="molecule type" value="Genomic_DNA"/>
</dbReference>
<evidence type="ECO:0000313" key="9">
    <source>
        <dbReference type="EMBL" id="TDG69572.1"/>
    </source>
</evidence>
<evidence type="ECO:0000256" key="5">
    <source>
        <dbReference type="ARBA" id="ARBA00022630"/>
    </source>
</evidence>
<dbReference type="GO" id="GO:0010181">
    <property type="term" value="F:FMN binding"/>
    <property type="evidence" value="ECO:0007669"/>
    <property type="project" value="InterPro"/>
</dbReference>
<dbReference type="SUPFAM" id="SSF52218">
    <property type="entry name" value="Flavoproteins"/>
    <property type="match status" value="1"/>
</dbReference>
<comment type="function">
    <text evidence="2">Low-potential electron donor to a number of redox enzymes.</text>
</comment>
<dbReference type="InterPro" id="IPR029039">
    <property type="entry name" value="Flavoprotein-like_sf"/>
</dbReference>
<gene>
    <name evidence="9" type="ORF">C5L23_001034</name>
</gene>